<dbReference type="PANTHER" id="PTHR23116:SF37">
    <property type="entry name" value="WHIRLIN"/>
    <property type="match status" value="1"/>
</dbReference>
<dbReference type="OrthoDB" id="10029564at2759"/>
<keyword evidence="7" id="KW-1185">Reference proteome</keyword>
<evidence type="ECO:0000313" key="7">
    <source>
        <dbReference type="Proteomes" id="UP000242188"/>
    </source>
</evidence>
<feature type="compositionally biased region" description="Basic and acidic residues" evidence="4">
    <location>
        <begin position="628"/>
        <end position="641"/>
    </location>
</feature>
<dbReference type="AlphaFoldDB" id="A0A210PU04"/>
<feature type="compositionally biased region" description="Polar residues" evidence="4">
    <location>
        <begin position="116"/>
        <end position="127"/>
    </location>
</feature>
<evidence type="ECO:0000259" key="5">
    <source>
        <dbReference type="PROSITE" id="PS50106"/>
    </source>
</evidence>
<name>A0A210PU04_MIZYE</name>
<dbReference type="Gene3D" id="1.20.1160.20">
    <property type="match status" value="2"/>
</dbReference>
<comment type="caution">
    <text evidence="6">The sequence shown here is derived from an EMBL/GenBank/DDBJ whole genome shotgun (WGS) entry which is preliminary data.</text>
</comment>
<keyword evidence="2" id="KW-0677">Repeat</keyword>
<dbReference type="SMART" id="SM00228">
    <property type="entry name" value="PDZ"/>
    <property type="match status" value="3"/>
</dbReference>
<dbReference type="SUPFAM" id="SSF50156">
    <property type="entry name" value="PDZ domain-like"/>
    <property type="match status" value="3"/>
</dbReference>
<proteinExistence type="predicted"/>
<dbReference type="CDD" id="cd06741">
    <property type="entry name" value="PDZ2_FL-whirlin"/>
    <property type="match status" value="1"/>
</dbReference>
<dbReference type="Proteomes" id="UP000242188">
    <property type="component" value="Unassembled WGS sequence"/>
</dbReference>
<evidence type="ECO:0000256" key="1">
    <source>
        <dbReference type="ARBA" id="ARBA00004316"/>
    </source>
</evidence>
<feature type="region of interest" description="Disordered" evidence="4">
    <location>
        <begin position="775"/>
        <end position="809"/>
    </location>
</feature>
<dbReference type="InterPro" id="IPR001478">
    <property type="entry name" value="PDZ"/>
</dbReference>
<dbReference type="PROSITE" id="PS50106">
    <property type="entry name" value="PDZ"/>
    <property type="match status" value="3"/>
</dbReference>
<dbReference type="CDD" id="cd06742">
    <property type="entry name" value="PDZ3_FL-whirlin-like"/>
    <property type="match status" value="1"/>
</dbReference>
<dbReference type="STRING" id="6573.A0A210PU04"/>
<feature type="domain" description="PDZ" evidence="5">
    <location>
        <begin position="349"/>
        <end position="419"/>
    </location>
</feature>
<dbReference type="GO" id="GO:0005886">
    <property type="term" value="C:plasma membrane"/>
    <property type="evidence" value="ECO:0007669"/>
    <property type="project" value="TreeGrafter"/>
</dbReference>
<gene>
    <name evidence="6" type="ORF">KP79_PYT04261</name>
</gene>
<feature type="domain" description="PDZ" evidence="5">
    <location>
        <begin position="211"/>
        <end position="283"/>
    </location>
</feature>
<feature type="compositionally biased region" description="Basic and acidic residues" evidence="4">
    <location>
        <begin position="951"/>
        <end position="962"/>
    </location>
</feature>
<feature type="compositionally biased region" description="Basic and acidic residues" evidence="4">
    <location>
        <begin position="589"/>
        <end position="606"/>
    </location>
</feature>
<feature type="compositionally biased region" description="Low complexity" evidence="4">
    <location>
        <begin position="683"/>
        <end position="712"/>
    </location>
</feature>
<dbReference type="FunFam" id="2.30.42.10:FF:000087">
    <property type="entry name" value="Whirlin a"/>
    <property type="match status" value="2"/>
</dbReference>
<dbReference type="FunFam" id="2.30.42.10:FF:000079">
    <property type="entry name" value="Whirlin a"/>
    <property type="match status" value="1"/>
</dbReference>
<keyword evidence="3" id="KW-0966">Cell projection</keyword>
<dbReference type="Gene3D" id="2.30.42.10">
    <property type="match status" value="3"/>
</dbReference>
<feature type="region of interest" description="Disordered" evidence="4">
    <location>
        <begin position="668"/>
        <end position="735"/>
    </location>
</feature>
<dbReference type="InterPro" id="IPR051844">
    <property type="entry name" value="USH2_Complex_Protein"/>
</dbReference>
<feature type="region of interest" description="Disordered" evidence="4">
    <location>
        <begin position="97"/>
        <end position="184"/>
    </location>
</feature>
<dbReference type="GO" id="GO:0005929">
    <property type="term" value="C:cilium"/>
    <property type="evidence" value="ECO:0007669"/>
    <property type="project" value="TreeGrafter"/>
</dbReference>
<dbReference type="GO" id="GO:0032426">
    <property type="term" value="C:stereocilium tip"/>
    <property type="evidence" value="ECO:0007669"/>
    <property type="project" value="TreeGrafter"/>
</dbReference>
<feature type="region of interest" description="Disordered" evidence="4">
    <location>
        <begin position="931"/>
        <end position="972"/>
    </location>
</feature>
<organism evidence="6 7">
    <name type="scientific">Mizuhopecten yessoensis</name>
    <name type="common">Japanese scallop</name>
    <name type="synonym">Patinopecten yessoensis</name>
    <dbReference type="NCBI Taxonomy" id="6573"/>
    <lineage>
        <taxon>Eukaryota</taxon>
        <taxon>Metazoa</taxon>
        <taxon>Spiralia</taxon>
        <taxon>Lophotrochozoa</taxon>
        <taxon>Mollusca</taxon>
        <taxon>Bivalvia</taxon>
        <taxon>Autobranchia</taxon>
        <taxon>Pteriomorphia</taxon>
        <taxon>Pectinida</taxon>
        <taxon>Pectinoidea</taxon>
        <taxon>Pectinidae</taxon>
        <taxon>Mizuhopecten</taxon>
    </lineage>
</organism>
<feature type="compositionally biased region" description="Basic and acidic residues" evidence="4">
    <location>
        <begin position="931"/>
        <end position="940"/>
    </location>
</feature>
<feature type="region of interest" description="Disordered" evidence="4">
    <location>
        <begin position="455"/>
        <end position="474"/>
    </location>
</feature>
<evidence type="ECO:0000256" key="3">
    <source>
        <dbReference type="ARBA" id="ARBA00023273"/>
    </source>
</evidence>
<dbReference type="GO" id="GO:0002142">
    <property type="term" value="C:stereocilia ankle link complex"/>
    <property type="evidence" value="ECO:0007669"/>
    <property type="project" value="TreeGrafter"/>
</dbReference>
<dbReference type="InterPro" id="IPR036034">
    <property type="entry name" value="PDZ_sf"/>
</dbReference>
<evidence type="ECO:0000256" key="2">
    <source>
        <dbReference type="ARBA" id="ARBA00022737"/>
    </source>
</evidence>
<protein>
    <submittedName>
        <fullName evidence="6">Whirlin</fullName>
    </submittedName>
</protein>
<feature type="compositionally biased region" description="Polar residues" evidence="4">
    <location>
        <begin position="615"/>
        <end position="627"/>
    </location>
</feature>
<feature type="region of interest" description="Disordered" evidence="4">
    <location>
        <begin position="589"/>
        <end position="645"/>
    </location>
</feature>
<comment type="subcellular location">
    <subcellularLocation>
        <location evidence="1">Cell projection</location>
    </subcellularLocation>
</comment>
<evidence type="ECO:0000313" key="6">
    <source>
        <dbReference type="EMBL" id="OWF39924.1"/>
    </source>
</evidence>
<evidence type="ECO:0000256" key="4">
    <source>
        <dbReference type="SAM" id="MobiDB-lite"/>
    </source>
</evidence>
<dbReference type="PANTHER" id="PTHR23116">
    <property type="entry name" value="PDZ DOMAIN CONTAINING WHIRLIN AND HARMONIN-RELATED"/>
    <property type="match status" value="1"/>
</dbReference>
<accession>A0A210PU04</accession>
<feature type="domain" description="PDZ" evidence="5">
    <location>
        <begin position="1026"/>
        <end position="1097"/>
    </location>
</feature>
<dbReference type="EMBL" id="NEDP02005494">
    <property type="protein sequence ID" value="OWF39924.1"/>
    <property type="molecule type" value="Genomic_DNA"/>
</dbReference>
<feature type="compositionally biased region" description="Polar residues" evidence="4">
    <location>
        <begin position="168"/>
        <end position="184"/>
    </location>
</feature>
<reference evidence="6 7" key="1">
    <citation type="journal article" date="2017" name="Nat. Ecol. Evol.">
        <title>Scallop genome provides insights into evolution of bilaterian karyotype and development.</title>
        <authorList>
            <person name="Wang S."/>
            <person name="Zhang J."/>
            <person name="Jiao W."/>
            <person name="Li J."/>
            <person name="Xun X."/>
            <person name="Sun Y."/>
            <person name="Guo X."/>
            <person name="Huan P."/>
            <person name="Dong B."/>
            <person name="Zhang L."/>
            <person name="Hu X."/>
            <person name="Sun X."/>
            <person name="Wang J."/>
            <person name="Zhao C."/>
            <person name="Wang Y."/>
            <person name="Wang D."/>
            <person name="Huang X."/>
            <person name="Wang R."/>
            <person name="Lv J."/>
            <person name="Li Y."/>
            <person name="Zhang Z."/>
            <person name="Liu B."/>
            <person name="Lu W."/>
            <person name="Hui Y."/>
            <person name="Liang J."/>
            <person name="Zhou Z."/>
            <person name="Hou R."/>
            <person name="Li X."/>
            <person name="Liu Y."/>
            <person name="Li H."/>
            <person name="Ning X."/>
            <person name="Lin Y."/>
            <person name="Zhao L."/>
            <person name="Xing Q."/>
            <person name="Dou J."/>
            <person name="Li Y."/>
            <person name="Mao J."/>
            <person name="Guo H."/>
            <person name="Dou H."/>
            <person name="Li T."/>
            <person name="Mu C."/>
            <person name="Jiang W."/>
            <person name="Fu Q."/>
            <person name="Fu X."/>
            <person name="Miao Y."/>
            <person name="Liu J."/>
            <person name="Yu Q."/>
            <person name="Li R."/>
            <person name="Liao H."/>
            <person name="Li X."/>
            <person name="Kong Y."/>
            <person name="Jiang Z."/>
            <person name="Chourrout D."/>
            <person name="Li R."/>
            <person name="Bao Z."/>
        </authorList>
    </citation>
    <scope>NUCLEOTIDE SEQUENCE [LARGE SCALE GENOMIC DNA]</scope>
    <source>
        <strain evidence="6 7">PY_sf001</strain>
    </source>
</reference>
<dbReference type="Pfam" id="PF00595">
    <property type="entry name" value="PDZ"/>
    <property type="match status" value="3"/>
</dbReference>
<sequence length="1123" mass="124861">MSRLQGPRSLPSSRHRSLSANVRCLQEALNSVLEEDERNVFVGALNDYHTHRDVQLFVRRLKAILNTQSKRQLLPLIRKVMPGTDVEAFDRWTGSRKTRGSLSYKSRHIPRDTHTSSEQFPQVSFAKSQRKPRQSPMSTKSEKSTRKKSKSVFGGKVKSEHASKSRSTRSAPVSILHNNGHINNSIKSTRVSKAGSGSLMSLTPQPNEVLRVNLGQPPNPEEGFGFSIRGGSEYGLGIYVSQVDGRSVADKQGLQPGDMIMEVNDITFKKIAHDEAVRIVKAARRLELVVCRVGRIPGSFEIHQMYKWVDPYGRTVPPPPELEQIAKLEAGTIGRRSGLLLLKSSDERKVNVAVGERDKLGLMIRGGLEFGLGIYISGVDHGSVARSAGLKVGDQILDVNGHSFLDTTHAEAVRVLKTSHLMVITLKDVGKLPFARTTIDKTQWINQSLMTGSRSSSQLSLSTGTLTSSSTLTPNSGFSKGAGSQLMLTSLANSKWNMIEEAGGQQLNETEHGTMRYYLKEYKRNHITVDGLVLALTELLNTHAKYTLMSEIRTIILAKDLEKFDLLTKQREIESRMARPADFLFSDKHADKYPDRHSNVSHEVKSRGKKKRSHMSSSRQNSDNASYRSEDNSRRWADKRPPSSQVITESDLEALRLAIEQISVDGTVDRLPDHLPQFSDPGSTQSSSSMASPASTHHEMSPLQPSSSQSSLISEHRHTPSPKPGPSHLSSAEDRLSRLTDSRYMVEEKPSRETYSKFNVPIQLTGTPLRIPMKDVPIRKSYPPTTRSLTKTGVHRSEVNSSMEDVHHRSPRLDVNRLTDDVSYRGPRSEVNRLTDDVSYRSLRSEAERWTDDISYRRSRTGANRLTDDISYKSRRSEASRLTDDITYKSRRSEANRLTDNNFIFHKPTSSNHDSGVAIENTVHAEVHQYSKAPDNHSPDDDSGVDLNGSSRHDNTSQHEQEQVTISADNPIDIDDALSARSATSTLDRNERPWAQEFEIMANHLNEEAVLIAAAREKYGDIPLEVVTIHKTKPTLGLAIEGGANTRQPLPKVINVQPGGSAYESGRLKPGQIILEVNGQSLSGMAHIGAARTIAEAFKNKQADHIELLVTEANTKLPHKMDS</sequence>